<dbReference type="EMBL" id="BAAAQQ010000007">
    <property type="protein sequence ID" value="GAA2121285.1"/>
    <property type="molecule type" value="Genomic_DNA"/>
</dbReference>
<proteinExistence type="predicted"/>
<dbReference type="Gene3D" id="2.130.10.10">
    <property type="entry name" value="YVTN repeat-like/Quinoprotein amine dehydrogenase"/>
    <property type="match status" value="1"/>
</dbReference>
<dbReference type="InterPro" id="IPR015943">
    <property type="entry name" value="WD40/YVTN_repeat-like_dom_sf"/>
</dbReference>
<sequence length="332" mass="34777">MTSTLGTALQDLGSGSDPARLPSPETLRSAGDRRRRRKTAGAVAATALTCSAVVLVASRLGESDPVPRPVDPVPSPTRPAEPEPSTGSGTYPINTDGRRFSVQAVAARDGRFVVVGDSSDLAETGPAVYWSDDGAVWHPPAEGGDPDSVNVTDVIATSRGFLAVGVGGGGAWHSTDGQTWSVSPVGAVAGGDTADTLWGVTSTRLGFFAWGFIEGRAALWRSADGSSWTPVADESVFDLPDKETICAVQEGREGLVATGVEAPKNTREGRRVAWTSVDGRTWELSEPAGEPTLWCDSTQDLGHWEARTDAGLVRIDPYGPGDSVHLTQEEPE</sequence>
<organism evidence="2 3">
    <name type="scientific">Nocardioides bigeumensis</name>
    <dbReference type="NCBI Taxonomy" id="433657"/>
    <lineage>
        <taxon>Bacteria</taxon>
        <taxon>Bacillati</taxon>
        <taxon>Actinomycetota</taxon>
        <taxon>Actinomycetes</taxon>
        <taxon>Propionibacteriales</taxon>
        <taxon>Nocardioidaceae</taxon>
        <taxon>Nocardioides</taxon>
    </lineage>
</organism>
<name>A0ABN2Y6K3_9ACTN</name>
<feature type="region of interest" description="Disordered" evidence="1">
    <location>
        <begin position="62"/>
        <end position="96"/>
    </location>
</feature>
<dbReference type="Proteomes" id="UP001500575">
    <property type="component" value="Unassembled WGS sequence"/>
</dbReference>
<reference evidence="2 3" key="1">
    <citation type="journal article" date="2019" name="Int. J. Syst. Evol. Microbiol.">
        <title>The Global Catalogue of Microorganisms (GCM) 10K type strain sequencing project: providing services to taxonomists for standard genome sequencing and annotation.</title>
        <authorList>
            <consortium name="The Broad Institute Genomics Platform"/>
            <consortium name="The Broad Institute Genome Sequencing Center for Infectious Disease"/>
            <person name="Wu L."/>
            <person name="Ma J."/>
        </authorList>
    </citation>
    <scope>NUCLEOTIDE SEQUENCE [LARGE SCALE GENOMIC DNA]</scope>
    <source>
        <strain evidence="2 3">JCM 16021</strain>
    </source>
</reference>
<keyword evidence="3" id="KW-1185">Reference proteome</keyword>
<dbReference type="RefSeq" id="WP_344303097.1">
    <property type="nucleotide sequence ID" value="NZ_BAAAQQ010000007.1"/>
</dbReference>
<dbReference type="SUPFAM" id="SSF50939">
    <property type="entry name" value="Sialidases"/>
    <property type="match status" value="1"/>
</dbReference>
<feature type="region of interest" description="Disordered" evidence="1">
    <location>
        <begin position="1"/>
        <end position="42"/>
    </location>
</feature>
<evidence type="ECO:0000256" key="1">
    <source>
        <dbReference type="SAM" id="MobiDB-lite"/>
    </source>
</evidence>
<accession>A0ABN2Y6K3</accession>
<gene>
    <name evidence="2" type="ORF">GCM10009843_15390</name>
</gene>
<protein>
    <recommendedName>
        <fullName evidence="4">Exo-alpha-sialidase</fullName>
    </recommendedName>
</protein>
<dbReference type="InterPro" id="IPR036278">
    <property type="entry name" value="Sialidase_sf"/>
</dbReference>
<evidence type="ECO:0008006" key="4">
    <source>
        <dbReference type="Google" id="ProtNLM"/>
    </source>
</evidence>
<evidence type="ECO:0000313" key="3">
    <source>
        <dbReference type="Proteomes" id="UP001500575"/>
    </source>
</evidence>
<evidence type="ECO:0000313" key="2">
    <source>
        <dbReference type="EMBL" id="GAA2121285.1"/>
    </source>
</evidence>
<feature type="compositionally biased region" description="Pro residues" evidence="1">
    <location>
        <begin position="66"/>
        <end position="79"/>
    </location>
</feature>
<comment type="caution">
    <text evidence="2">The sequence shown here is derived from an EMBL/GenBank/DDBJ whole genome shotgun (WGS) entry which is preliminary data.</text>
</comment>